<accession>A0A3M7QXG6</accession>
<dbReference type="EMBL" id="REGN01004851">
    <property type="protein sequence ID" value="RNA15909.1"/>
    <property type="molecule type" value="Genomic_DNA"/>
</dbReference>
<dbReference type="Proteomes" id="UP000276133">
    <property type="component" value="Unassembled WGS sequence"/>
</dbReference>
<name>A0A3M7QXG6_BRAPC</name>
<evidence type="ECO:0000313" key="2">
    <source>
        <dbReference type="Proteomes" id="UP000276133"/>
    </source>
</evidence>
<comment type="caution">
    <text evidence="1">The sequence shown here is derived from an EMBL/GenBank/DDBJ whole genome shotgun (WGS) entry which is preliminary data.</text>
</comment>
<sequence length="104" mass="11467">MNIKTQHVKLLKSFKINHAFSISIAVKFLKDTLEIHQNSKNQQSPANSQYNQTNCTPLNIINGANIGPVRASAVFVSGETADKNVPNETAHCATKIIIQMHIIN</sequence>
<protein>
    <submittedName>
        <fullName evidence="1">Uncharacterized protein</fullName>
    </submittedName>
</protein>
<organism evidence="1 2">
    <name type="scientific">Brachionus plicatilis</name>
    <name type="common">Marine rotifer</name>
    <name type="synonym">Brachionus muelleri</name>
    <dbReference type="NCBI Taxonomy" id="10195"/>
    <lineage>
        <taxon>Eukaryota</taxon>
        <taxon>Metazoa</taxon>
        <taxon>Spiralia</taxon>
        <taxon>Gnathifera</taxon>
        <taxon>Rotifera</taxon>
        <taxon>Eurotatoria</taxon>
        <taxon>Monogononta</taxon>
        <taxon>Pseudotrocha</taxon>
        <taxon>Ploima</taxon>
        <taxon>Brachionidae</taxon>
        <taxon>Brachionus</taxon>
    </lineage>
</organism>
<dbReference type="AlphaFoldDB" id="A0A3M7QXG6"/>
<keyword evidence="2" id="KW-1185">Reference proteome</keyword>
<evidence type="ECO:0000313" key="1">
    <source>
        <dbReference type="EMBL" id="RNA15909.1"/>
    </source>
</evidence>
<proteinExistence type="predicted"/>
<reference evidence="1 2" key="1">
    <citation type="journal article" date="2018" name="Sci. Rep.">
        <title>Genomic signatures of local adaptation to the degree of environmental predictability in rotifers.</title>
        <authorList>
            <person name="Franch-Gras L."/>
            <person name="Hahn C."/>
            <person name="Garcia-Roger E.M."/>
            <person name="Carmona M.J."/>
            <person name="Serra M."/>
            <person name="Gomez A."/>
        </authorList>
    </citation>
    <scope>NUCLEOTIDE SEQUENCE [LARGE SCALE GENOMIC DNA]</scope>
    <source>
        <strain evidence="1">HYR1</strain>
    </source>
</reference>
<gene>
    <name evidence="1" type="ORF">BpHYR1_053401</name>
</gene>